<feature type="signal peptide" evidence="7">
    <location>
        <begin position="1"/>
        <end position="16"/>
    </location>
</feature>
<evidence type="ECO:0000256" key="4">
    <source>
        <dbReference type="ARBA" id="ARBA00023002"/>
    </source>
</evidence>
<dbReference type="FunFam" id="3.40.50.80:FF:000042">
    <property type="entry name" value="Putative NADH-cytochrome b5 reductase"/>
    <property type="match status" value="1"/>
</dbReference>
<dbReference type="AlphaFoldDB" id="A0A8S1X8E7"/>
<dbReference type="Pfam" id="PF00175">
    <property type="entry name" value="NAD_binding_1"/>
    <property type="match status" value="1"/>
</dbReference>
<keyword evidence="3 5" id="KW-0274">FAD</keyword>
<dbReference type="InterPro" id="IPR017927">
    <property type="entry name" value="FAD-bd_FR_type"/>
</dbReference>
<protein>
    <recommendedName>
        <fullName evidence="8">FAD-binding FR-type domain-containing protein</fullName>
    </recommendedName>
</protein>
<evidence type="ECO:0000256" key="1">
    <source>
        <dbReference type="ARBA" id="ARBA00001974"/>
    </source>
</evidence>
<comment type="caution">
    <text evidence="9">The sequence shown here is derived from an EMBL/GenBank/DDBJ whole genome shotgun (WGS) entry which is preliminary data.</text>
</comment>
<keyword evidence="2 5" id="KW-0285">Flavoprotein</keyword>
<evidence type="ECO:0000259" key="8">
    <source>
        <dbReference type="PROSITE" id="PS51384"/>
    </source>
</evidence>
<dbReference type="EMBL" id="CAJJDP010000112">
    <property type="protein sequence ID" value="CAD8196796.1"/>
    <property type="molecule type" value="Genomic_DNA"/>
</dbReference>
<keyword evidence="7" id="KW-0732">Signal</keyword>
<evidence type="ECO:0000256" key="7">
    <source>
        <dbReference type="SAM" id="SignalP"/>
    </source>
</evidence>
<dbReference type="GO" id="GO:0071949">
    <property type="term" value="F:FAD binding"/>
    <property type="evidence" value="ECO:0007669"/>
    <property type="project" value="TreeGrafter"/>
</dbReference>
<dbReference type="InterPro" id="IPR001433">
    <property type="entry name" value="OxRdtase_FAD/NAD-bd"/>
</dbReference>
<gene>
    <name evidence="9" type="ORF">POCTA_138.1.T1120185</name>
</gene>
<feature type="domain" description="FAD-binding FR-type" evidence="8">
    <location>
        <begin position="38"/>
        <end position="174"/>
    </location>
</feature>
<feature type="compositionally biased region" description="Basic and acidic residues" evidence="6">
    <location>
        <begin position="123"/>
        <end position="144"/>
    </location>
</feature>
<reference evidence="9" key="1">
    <citation type="submission" date="2021-01" db="EMBL/GenBank/DDBJ databases">
        <authorList>
            <consortium name="Genoscope - CEA"/>
            <person name="William W."/>
        </authorList>
    </citation>
    <scope>NUCLEOTIDE SEQUENCE</scope>
</reference>
<organism evidence="9 10">
    <name type="scientific">Paramecium octaurelia</name>
    <dbReference type="NCBI Taxonomy" id="43137"/>
    <lineage>
        <taxon>Eukaryota</taxon>
        <taxon>Sar</taxon>
        <taxon>Alveolata</taxon>
        <taxon>Ciliophora</taxon>
        <taxon>Intramacronucleata</taxon>
        <taxon>Oligohymenophorea</taxon>
        <taxon>Peniculida</taxon>
        <taxon>Parameciidae</taxon>
        <taxon>Paramecium</taxon>
    </lineage>
</organism>
<dbReference type="Proteomes" id="UP000683925">
    <property type="component" value="Unassembled WGS sequence"/>
</dbReference>
<comment type="cofactor">
    <cofactor evidence="1 5">
        <name>FAD</name>
        <dbReference type="ChEBI" id="CHEBI:57692"/>
    </cofactor>
</comment>
<evidence type="ECO:0000313" key="9">
    <source>
        <dbReference type="EMBL" id="CAD8196796.1"/>
    </source>
</evidence>
<accession>A0A8S1X8E7</accession>
<dbReference type="CDD" id="cd06183">
    <property type="entry name" value="cyt_b5_reduct_like"/>
    <property type="match status" value="1"/>
</dbReference>
<evidence type="ECO:0000256" key="2">
    <source>
        <dbReference type="ARBA" id="ARBA00022630"/>
    </source>
</evidence>
<dbReference type="InterPro" id="IPR008333">
    <property type="entry name" value="Cbr1-like_FAD-bd_dom"/>
</dbReference>
<dbReference type="PROSITE" id="PS51384">
    <property type="entry name" value="FAD_FR"/>
    <property type="match status" value="1"/>
</dbReference>
<feature type="chain" id="PRO_5035744409" description="FAD-binding FR-type domain-containing protein" evidence="7">
    <location>
        <begin position="17"/>
        <end position="319"/>
    </location>
</feature>
<name>A0A8S1X8E7_PAROT</name>
<evidence type="ECO:0000256" key="5">
    <source>
        <dbReference type="PIRSR" id="PIRSR601834-1"/>
    </source>
</evidence>
<dbReference type="GO" id="GO:0016491">
    <property type="term" value="F:oxidoreductase activity"/>
    <property type="evidence" value="ECO:0007669"/>
    <property type="project" value="UniProtKB-KW"/>
</dbReference>
<keyword evidence="4" id="KW-0560">Oxidoreductase</keyword>
<feature type="region of interest" description="Disordered" evidence="6">
    <location>
        <begin position="118"/>
        <end position="145"/>
    </location>
</feature>
<dbReference type="OrthoDB" id="432685at2759"/>
<keyword evidence="10" id="KW-1185">Reference proteome</keyword>
<dbReference type="PANTHER" id="PTHR19370:SF185">
    <property type="entry name" value="NADH-CYTOCHROME B5 REDUCTASE"/>
    <property type="match status" value="1"/>
</dbReference>
<feature type="binding site" evidence="5">
    <location>
        <position position="205"/>
    </location>
    <ligand>
        <name>FAD</name>
        <dbReference type="ChEBI" id="CHEBI:57692"/>
    </ligand>
</feature>
<dbReference type="InterPro" id="IPR001834">
    <property type="entry name" value="CBR-like"/>
</dbReference>
<feature type="binding site" evidence="5">
    <location>
        <position position="106"/>
    </location>
    <ligand>
        <name>FAD</name>
        <dbReference type="ChEBI" id="CHEBI:57692"/>
    </ligand>
</feature>
<feature type="binding site" evidence="5">
    <location>
        <position position="108"/>
    </location>
    <ligand>
        <name>FAD</name>
        <dbReference type="ChEBI" id="CHEBI:57692"/>
    </ligand>
</feature>
<evidence type="ECO:0000256" key="6">
    <source>
        <dbReference type="SAM" id="MobiDB-lite"/>
    </source>
</evidence>
<proteinExistence type="predicted"/>
<dbReference type="PANTHER" id="PTHR19370">
    <property type="entry name" value="NADH-CYTOCHROME B5 REDUCTASE"/>
    <property type="match status" value="1"/>
</dbReference>
<evidence type="ECO:0000256" key="3">
    <source>
        <dbReference type="ARBA" id="ARBA00022827"/>
    </source>
</evidence>
<sequence>MIIFVILVFLLLLSLGLIYWACYNQSNNYGAQEKSQKIEEETCQLIEKTKLNHDTYKLKFAFPSKMNDKAIKVGQYITLHHPNEDKLNNKYFPINIIEQKGKFEILVKVWTEFEIDSQNQSKTEQDNQNESKNEQDNQIEKDNQNRSNFNSWIEKMIPGDSALIKIPFGSFFYFGYGRTLIIQVPLRRMAQYKRIVMIAYGQGITPMYQIIQAVANRSSDKTKLQLLYANKTQQDILLYNELKAFEASKKLTLHLTLDKPHASWMHSSGFVTSSMIQNAFGTIDKYTLALVCGPPKMRQLIGQIFHELNVDSKNFYMFT</sequence>
<evidence type="ECO:0000313" key="10">
    <source>
        <dbReference type="Proteomes" id="UP000683925"/>
    </source>
</evidence>
<dbReference type="Pfam" id="PF00970">
    <property type="entry name" value="FAD_binding_6"/>
    <property type="match status" value="1"/>
</dbReference>
<dbReference type="OMA" id="KMIPGDS"/>
<feature type="binding site" evidence="5">
    <location>
        <position position="91"/>
    </location>
    <ligand>
        <name>FAD</name>
        <dbReference type="ChEBI" id="CHEBI:57692"/>
    </ligand>
</feature>